<evidence type="ECO:0000313" key="5">
    <source>
        <dbReference type="EMBL" id="SPD17926.1"/>
    </source>
</evidence>
<keyword evidence="2" id="KW-0472">Membrane</keyword>
<dbReference type="EMBL" id="OIVN01004535">
    <property type="protein sequence ID" value="SPD17926.1"/>
    <property type="molecule type" value="Genomic_DNA"/>
</dbReference>
<feature type="domain" description="PGG" evidence="3">
    <location>
        <begin position="487"/>
        <end position="597"/>
    </location>
</feature>
<dbReference type="Pfam" id="PF13962">
    <property type="entry name" value="PGG"/>
    <property type="match status" value="1"/>
</dbReference>
<name>A0A2N9HVD5_FAGSY</name>
<evidence type="ECO:0000259" key="3">
    <source>
        <dbReference type="Pfam" id="PF13962"/>
    </source>
</evidence>
<evidence type="ECO:0000256" key="1">
    <source>
        <dbReference type="SAM" id="MobiDB-lite"/>
    </source>
</evidence>
<dbReference type="AlphaFoldDB" id="A0A2N9HVD5"/>
<keyword evidence="2" id="KW-0812">Transmembrane</keyword>
<protein>
    <recommendedName>
        <fullName evidence="3">PGG domain-containing protein</fullName>
    </recommendedName>
</protein>
<evidence type="ECO:0000256" key="2">
    <source>
        <dbReference type="SAM" id="Phobius"/>
    </source>
</evidence>
<gene>
    <name evidence="4" type="ORF">FSB_LOCUS37322</name>
    <name evidence="5" type="ORF">FSB_LOCUS45808</name>
</gene>
<feature type="transmembrane region" description="Helical" evidence="2">
    <location>
        <begin position="496"/>
        <end position="514"/>
    </location>
</feature>
<feature type="transmembrane region" description="Helical" evidence="2">
    <location>
        <begin position="534"/>
        <end position="557"/>
    </location>
</feature>
<feature type="transmembrane region" description="Helical" evidence="2">
    <location>
        <begin position="612"/>
        <end position="638"/>
    </location>
</feature>
<dbReference type="InterPro" id="IPR026961">
    <property type="entry name" value="PGG_dom"/>
</dbReference>
<dbReference type="InterPro" id="IPR036770">
    <property type="entry name" value="Ankyrin_rpt-contain_sf"/>
</dbReference>
<proteinExistence type="predicted"/>
<keyword evidence="2" id="KW-1133">Transmembrane helix</keyword>
<dbReference type="PANTHER" id="PTHR24177:SF215">
    <property type="entry name" value="PGG DOMAIN-CONTAINING PROTEIN"/>
    <property type="match status" value="1"/>
</dbReference>
<organism evidence="5">
    <name type="scientific">Fagus sylvatica</name>
    <name type="common">Beechnut</name>
    <dbReference type="NCBI Taxonomy" id="28930"/>
    <lineage>
        <taxon>Eukaryota</taxon>
        <taxon>Viridiplantae</taxon>
        <taxon>Streptophyta</taxon>
        <taxon>Embryophyta</taxon>
        <taxon>Tracheophyta</taxon>
        <taxon>Spermatophyta</taxon>
        <taxon>Magnoliopsida</taxon>
        <taxon>eudicotyledons</taxon>
        <taxon>Gunneridae</taxon>
        <taxon>Pentapetalae</taxon>
        <taxon>rosids</taxon>
        <taxon>fabids</taxon>
        <taxon>Fagales</taxon>
        <taxon>Fagaceae</taxon>
        <taxon>Fagus</taxon>
    </lineage>
</organism>
<dbReference type="PANTHER" id="PTHR24177">
    <property type="entry name" value="CASKIN"/>
    <property type="match status" value="1"/>
</dbReference>
<reference evidence="5" key="1">
    <citation type="submission" date="2018-02" db="EMBL/GenBank/DDBJ databases">
        <authorList>
            <person name="Cohen D.B."/>
            <person name="Kent A.D."/>
        </authorList>
    </citation>
    <scope>NUCLEOTIDE SEQUENCE</scope>
</reference>
<evidence type="ECO:0000313" key="4">
    <source>
        <dbReference type="EMBL" id="SPD09440.1"/>
    </source>
</evidence>
<dbReference type="Gene3D" id="1.25.40.20">
    <property type="entry name" value="Ankyrin repeat-containing domain"/>
    <property type="match status" value="2"/>
</dbReference>
<accession>A0A2N9HVD5</accession>
<sequence length="659" mass="74725">MMRDLEINKEEEDVDLSEAFLGLKPPYKAALRGDWDAMKSFFNDYPEHVVSPLTINEDTAFHIAAYSESKDLLQHLIHLLPPSGIFDALSKKNNHGNNTFHEVAKTKQVETAKFLIAKLMASNGEDGVRETAIWLLGKEKKLAKQKEQNDLTSLHLLAKMPDAFKSSSCMTRLEEFLYYCLPSQLEDDENDDGDEAQTSSSQLKDLERGQGSNSLRKSNEHFSRTTSNICRAMWRALAKGSGLSLMRNISCIGWPSKIKRVWEMKMNHKSALKLIELLVKADSTWASSFKVEEKTISLAKADDLDDNDGVVQFKQGNEKLSNTIEGGDSPTEGKLCDFEKLYKTPNTPLLIAASNGIEEIFDKIIGLYPQAIEHINKDEGNILHFAIAHRQREIFRRVKQMKVVMQCRLVSRIDMNGYTLLHQAADMKHYKPTEPGPAHQLREELKWLERVRKIIPTHYVMHRNKNGLTADELFTKEHAELLKKAQKWTKETSQSCSAVAVLVATVVFAAAYTVPGGNDANGHPNFIKSPFFSFFTVMDIISLASSLTSVVMFLSILSSKFEQEYFLKSLPRKLNIGFALLFFSVITTILSFVATIILIFHFEKRTWTKTLIYTAAFVPVCMFALMQFPLFVPFFSFIKKVVKKALPRPKIRSSFLTNP</sequence>
<feature type="region of interest" description="Disordered" evidence="1">
    <location>
        <begin position="188"/>
        <end position="220"/>
    </location>
</feature>
<feature type="transmembrane region" description="Helical" evidence="2">
    <location>
        <begin position="578"/>
        <end position="600"/>
    </location>
</feature>
<dbReference type="GO" id="GO:0016020">
    <property type="term" value="C:membrane"/>
    <property type="evidence" value="ECO:0007669"/>
    <property type="project" value="TreeGrafter"/>
</dbReference>
<dbReference type="EMBL" id="OIVN01003200">
    <property type="protein sequence ID" value="SPD09440.1"/>
    <property type="molecule type" value="Genomic_DNA"/>
</dbReference>
<dbReference type="SUPFAM" id="SSF48403">
    <property type="entry name" value="Ankyrin repeat"/>
    <property type="match status" value="1"/>
</dbReference>